<keyword evidence="1" id="KW-0472">Membrane</keyword>
<evidence type="ECO:0000256" key="1">
    <source>
        <dbReference type="SAM" id="Phobius"/>
    </source>
</evidence>
<protein>
    <submittedName>
        <fullName evidence="2">Uncharacterized protein</fullName>
    </submittedName>
</protein>
<gene>
    <name evidence="2" type="ORF">HZS54_17920</name>
</gene>
<dbReference type="Proteomes" id="UP000509346">
    <property type="component" value="Chromosome"/>
</dbReference>
<accession>A0A7D5TCR9</accession>
<dbReference type="EMBL" id="CP058909">
    <property type="protein sequence ID" value="QLH83393.1"/>
    <property type="molecule type" value="Genomic_DNA"/>
</dbReference>
<feature type="transmembrane region" description="Helical" evidence="1">
    <location>
        <begin position="221"/>
        <end position="244"/>
    </location>
</feature>
<dbReference type="GeneID" id="56084507"/>
<keyword evidence="1" id="KW-1133">Transmembrane helix</keyword>
<keyword evidence="1" id="KW-0812">Transmembrane</keyword>
<proteinExistence type="predicted"/>
<dbReference type="KEGG" id="hpel:HZS54_17920"/>
<dbReference type="RefSeq" id="WP_179918442.1">
    <property type="nucleotide sequence ID" value="NZ_CP058909.1"/>
</dbReference>
<organism evidence="2 3">
    <name type="scientific">Halosimplex pelagicum</name>
    <dbReference type="NCBI Taxonomy" id="869886"/>
    <lineage>
        <taxon>Archaea</taxon>
        <taxon>Methanobacteriati</taxon>
        <taxon>Methanobacteriota</taxon>
        <taxon>Stenosarchaea group</taxon>
        <taxon>Halobacteria</taxon>
        <taxon>Halobacteriales</taxon>
        <taxon>Haloarculaceae</taxon>
        <taxon>Halosimplex</taxon>
    </lineage>
</organism>
<keyword evidence="3" id="KW-1185">Reference proteome</keyword>
<reference evidence="2 3" key="1">
    <citation type="submission" date="2020-07" db="EMBL/GenBank/DDBJ databases">
        <title>Halosimplex litoreum sp. nov. and Halosimplex rubrum sp. nov., isolated from different salt environments.</title>
        <authorList>
            <person name="Cui H."/>
        </authorList>
    </citation>
    <scope>NUCLEOTIDE SEQUENCE [LARGE SCALE GENOMIC DNA]</scope>
    <source>
        <strain evidence="2 3">R2</strain>
    </source>
</reference>
<dbReference type="OrthoDB" id="351315at2157"/>
<sequence length="524" mass="58631">MRRLTILLVSLLVASVVATTGATAALETRPADLAIEQPHYIDGDVSRSSANGTTVYEAEGEELLLGPKNFAPSDVVSSGVEESAGDLSLDKDLGVYRFSTTTDGSYNLYWTVETTRSTATPTTNTTANGTTGNATASTETVRIQYTATVRVDAGDRRHIPAGQLEAQREAAANWSEWEDSVKSEEVAGPDANMEEESQLAINLLKLRYNPGTALTGNFTQILLSLFITLGGLFVLLLFGGYHYVTRRSDIGFRHKRESLDAERADLEDQLLKADERDRLSALEGMDWNDIFPDNIARAFREAFGETVLDGYLQIQESLLPSNLIRDRLEAMSGEYVAVVEREDVATDGGAEAETRIVDAELRSADELDDQEDDTETVALEDPSEDLVEALSWDDPELRSFDLPDQELDQSEFSTTLEGATLEELVEEYDVEMRQFGDNREVFAEYLLEFLVSVHEHEFTDEEGRVRPIRYVFNLFLRTSRLLDEQHEMPLAAYQSEHIEYLLRNYDHDEEISEYVSEVSEGKYA</sequence>
<dbReference type="AlphaFoldDB" id="A0A7D5TCR9"/>
<evidence type="ECO:0000313" key="3">
    <source>
        <dbReference type="Proteomes" id="UP000509346"/>
    </source>
</evidence>
<name>A0A7D5TCR9_9EURY</name>
<evidence type="ECO:0000313" key="2">
    <source>
        <dbReference type="EMBL" id="QLH83393.1"/>
    </source>
</evidence>